<feature type="transmembrane region" description="Helical" evidence="7">
    <location>
        <begin position="127"/>
        <end position="145"/>
    </location>
</feature>
<evidence type="ECO:0000256" key="2">
    <source>
        <dbReference type="ARBA" id="ARBA00022448"/>
    </source>
</evidence>
<keyword evidence="9" id="KW-1185">Reference proteome</keyword>
<evidence type="ECO:0000256" key="7">
    <source>
        <dbReference type="SAM" id="Phobius"/>
    </source>
</evidence>
<dbReference type="RefSeq" id="WP_022529769.1">
    <property type="nucleotide sequence ID" value="NZ_KI271590.1"/>
</dbReference>
<dbReference type="PANTHER" id="PTHR42770:SF15">
    <property type="entry name" value="GLUTAMATE_GAMMA-AMINOBUTYRATE ANTIPORTER-RELATED"/>
    <property type="match status" value="1"/>
</dbReference>
<feature type="transmembrane region" description="Helical" evidence="7">
    <location>
        <begin position="38"/>
        <end position="62"/>
    </location>
</feature>
<name>U4TUA4_9LACO</name>
<evidence type="ECO:0000256" key="5">
    <source>
        <dbReference type="ARBA" id="ARBA00022989"/>
    </source>
</evidence>
<accession>U4TUA4</accession>
<feature type="transmembrane region" description="Helical" evidence="7">
    <location>
        <begin position="290"/>
        <end position="309"/>
    </location>
</feature>
<evidence type="ECO:0000256" key="3">
    <source>
        <dbReference type="ARBA" id="ARBA00022475"/>
    </source>
</evidence>
<proteinExistence type="predicted"/>
<evidence type="ECO:0000256" key="1">
    <source>
        <dbReference type="ARBA" id="ARBA00004651"/>
    </source>
</evidence>
<dbReference type="eggNOG" id="COG0531">
    <property type="taxonomic scope" value="Bacteria"/>
</dbReference>
<keyword evidence="2" id="KW-0813">Transport</keyword>
<feature type="transmembrane region" description="Helical" evidence="7">
    <location>
        <begin position="368"/>
        <end position="394"/>
    </location>
</feature>
<evidence type="ECO:0000256" key="4">
    <source>
        <dbReference type="ARBA" id="ARBA00022692"/>
    </source>
</evidence>
<feature type="transmembrane region" description="Helical" evidence="7">
    <location>
        <begin position="238"/>
        <end position="260"/>
    </location>
</feature>
<keyword evidence="5 7" id="KW-1133">Transmembrane helix</keyword>
<keyword evidence="3" id="KW-1003">Cell membrane</keyword>
<dbReference type="Proteomes" id="UP000030647">
    <property type="component" value="Unassembled WGS sequence"/>
</dbReference>
<keyword evidence="6 7" id="KW-0472">Membrane</keyword>
<evidence type="ECO:0000313" key="9">
    <source>
        <dbReference type="Proteomes" id="UP000030647"/>
    </source>
</evidence>
<dbReference type="GO" id="GO:0005886">
    <property type="term" value="C:plasma membrane"/>
    <property type="evidence" value="ECO:0007669"/>
    <property type="project" value="UniProtKB-SubCell"/>
</dbReference>
<gene>
    <name evidence="8" type="primary">ycaM</name>
    <name evidence="8" type="ORF">L248_3184</name>
</gene>
<keyword evidence="4 7" id="KW-0812">Transmembrane</keyword>
<protein>
    <submittedName>
        <fullName evidence="8">YcaM</fullName>
    </submittedName>
</protein>
<dbReference type="PIRSF" id="PIRSF006060">
    <property type="entry name" value="AA_transporter"/>
    <property type="match status" value="1"/>
</dbReference>
<dbReference type="InterPro" id="IPR002293">
    <property type="entry name" value="AA/rel_permease1"/>
</dbReference>
<dbReference type="HOGENOM" id="CLU_020854_0_1_9"/>
<dbReference type="OrthoDB" id="92719at2"/>
<evidence type="ECO:0000313" key="8">
    <source>
        <dbReference type="EMBL" id="ERL65022.1"/>
    </source>
</evidence>
<comment type="subcellular location">
    <subcellularLocation>
        <location evidence="1">Cell membrane</location>
        <topology evidence="1">Multi-pass membrane protein</topology>
    </subcellularLocation>
</comment>
<dbReference type="GO" id="GO:0022857">
    <property type="term" value="F:transmembrane transporter activity"/>
    <property type="evidence" value="ECO:0007669"/>
    <property type="project" value="InterPro"/>
</dbReference>
<dbReference type="PANTHER" id="PTHR42770">
    <property type="entry name" value="AMINO ACID TRANSPORTER-RELATED"/>
    <property type="match status" value="1"/>
</dbReference>
<dbReference type="EMBL" id="KI271590">
    <property type="protein sequence ID" value="ERL65022.1"/>
    <property type="molecule type" value="Genomic_DNA"/>
</dbReference>
<dbReference type="InterPro" id="IPR050367">
    <property type="entry name" value="APC_superfamily"/>
</dbReference>
<feature type="transmembrane region" description="Helical" evidence="7">
    <location>
        <begin position="12"/>
        <end position="32"/>
    </location>
</feature>
<organism evidence="8 9">
    <name type="scientific">Schleiferilactobacillus shenzhenensis LY-73</name>
    <dbReference type="NCBI Taxonomy" id="1231336"/>
    <lineage>
        <taxon>Bacteria</taxon>
        <taxon>Bacillati</taxon>
        <taxon>Bacillota</taxon>
        <taxon>Bacilli</taxon>
        <taxon>Lactobacillales</taxon>
        <taxon>Lactobacillaceae</taxon>
        <taxon>Schleiferilactobacillus</taxon>
    </lineage>
</organism>
<dbReference type="STRING" id="1231336.L248_3184"/>
<dbReference type="AlphaFoldDB" id="U4TUA4"/>
<feature type="transmembrane region" description="Helical" evidence="7">
    <location>
        <begin position="414"/>
        <end position="434"/>
    </location>
</feature>
<feature type="transmembrane region" description="Helical" evidence="7">
    <location>
        <begin position="446"/>
        <end position="471"/>
    </location>
</feature>
<feature type="transmembrane region" description="Helical" evidence="7">
    <location>
        <begin position="339"/>
        <end position="362"/>
    </location>
</feature>
<evidence type="ECO:0000256" key="6">
    <source>
        <dbReference type="ARBA" id="ARBA00023136"/>
    </source>
</evidence>
<dbReference type="Gene3D" id="1.20.1740.10">
    <property type="entry name" value="Amino acid/polyamine transporter I"/>
    <property type="match status" value="1"/>
</dbReference>
<feature type="transmembrane region" description="Helical" evidence="7">
    <location>
        <begin position="199"/>
        <end position="217"/>
    </location>
</feature>
<feature type="transmembrane region" description="Helical" evidence="7">
    <location>
        <begin position="157"/>
        <end position="179"/>
    </location>
</feature>
<sequence>MAAEQKQLRWYNIALLAFVAVWGLGNVVNNFYNQGLTVVVSWILIMILYFVPYTLMVGQLGATFATEGGGVSSWIQNLSGKRLAYFAAWTYWVVHVPYLAQKPQAIMIAFSWLFQSNGKFINESNPLIVQTLCLVLFLLFMWMSSRGITTLNRLGSIAGSAMFVLSILFIILGVSAPMMTGSSIATAHMDQLSSYIPKFDFNYLTTIAMLVFAVGGAEKISPYVNKTHNPAKEFPKGMIALAIMVAVSAILGSFAMGMIFDAHHMPADLYANGAYMAFQRLGDFYHVGNIFMWIYAVTNAMASMAALAVSIDAPLRMLLADADTHFIPKAMTKTNSRGVYINGYKMTAVLVGLIIMIPALGIHGMNGLYGWLLNLNAIVMPMRYLWVFLAYMLLSRQMDKFHSDYMFVKNKSVAFIFGLWCFLFTAFACILGMTPKAAFAGDTKTWWFQLALNVLTPIVLLLLGLILPIIARRHEIAEKL</sequence>
<reference evidence="9" key="1">
    <citation type="journal article" date="2013" name="Genome Announc.">
        <title>Whole-Genome Sequencing of Lactobacillus shenzhenensis Strain LY-73T.</title>
        <authorList>
            <person name="Lin Z."/>
            <person name="Liu Z."/>
            <person name="Yang R."/>
            <person name="Zou Y."/>
            <person name="Wan D."/>
            <person name="Chen J."/>
            <person name="Guo M."/>
            <person name="Zhao J."/>
            <person name="Fang C."/>
            <person name="Yang R."/>
            <person name="Liu F."/>
        </authorList>
    </citation>
    <scope>NUCLEOTIDE SEQUENCE [LARGE SCALE GENOMIC DNA]</scope>
    <source>
        <strain evidence="9">LY-73</strain>
    </source>
</reference>
<dbReference type="Pfam" id="PF13520">
    <property type="entry name" value="AA_permease_2"/>
    <property type="match status" value="1"/>
</dbReference>